<sequence>MISDPNSDGISQGLLGLRCCQLPHGTFFAYLPSFIFIVSYMLCIRQALIIGLPNRNRLPALAQILMGSLLIAQSYEMWRYMQSLIERIVDSFLKGQTSNVHFLENIKLAISQQELAKLGLCYTLASVPILAWCVLIKQHQRFR</sequence>
<dbReference type="EMBL" id="ACPB03018770">
    <property type="status" value="NOT_ANNOTATED_CDS"/>
    <property type="molecule type" value="Genomic_DNA"/>
</dbReference>
<accession>T1HTN4</accession>
<keyword evidence="2" id="KW-1185">Reference proteome</keyword>
<dbReference type="HOGENOM" id="CLU_1808592_0_0_1"/>
<dbReference type="Proteomes" id="UP000015103">
    <property type="component" value="Unassembled WGS sequence"/>
</dbReference>
<evidence type="ECO:0000313" key="2">
    <source>
        <dbReference type="Proteomes" id="UP000015103"/>
    </source>
</evidence>
<dbReference type="InParanoid" id="T1HTN4"/>
<proteinExistence type="predicted"/>
<organism evidence="1 2">
    <name type="scientific">Rhodnius prolixus</name>
    <name type="common">Triatomid bug</name>
    <dbReference type="NCBI Taxonomy" id="13249"/>
    <lineage>
        <taxon>Eukaryota</taxon>
        <taxon>Metazoa</taxon>
        <taxon>Ecdysozoa</taxon>
        <taxon>Arthropoda</taxon>
        <taxon>Hexapoda</taxon>
        <taxon>Insecta</taxon>
        <taxon>Pterygota</taxon>
        <taxon>Neoptera</taxon>
        <taxon>Paraneoptera</taxon>
        <taxon>Hemiptera</taxon>
        <taxon>Heteroptera</taxon>
        <taxon>Panheteroptera</taxon>
        <taxon>Cimicomorpha</taxon>
        <taxon>Reduviidae</taxon>
        <taxon>Triatominae</taxon>
        <taxon>Rhodnius</taxon>
    </lineage>
</organism>
<name>T1HTN4_RHOPR</name>
<dbReference type="OMA" id="HAIDIWQ"/>
<protein>
    <submittedName>
        <fullName evidence="1">Uncharacterized protein</fullName>
    </submittedName>
</protein>
<dbReference type="VEuPathDB" id="VectorBase:RPRC007404"/>
<dbReference type="EnsemblMetazoa" id="RPRC007404-RA">
    <property type="protein sequence ID" value="RPRC007404-PA"/>
    <property type="gene ID" value="RPRC007404"/>
</dbReference>
<reference evidence="1" key="1">
    <citation type="submission" date="2015-05" db="UniProtKB">
        <authorList>
            <consortium name="EnsemblMetazoa"/>
        </authorList>
    </citation>
    <scope>IDENTIFICATION</scope>
</reference>
<dbReference type="AlphaFoldDB" id="T1HTN4"/>
<evidence type="ECO:0000313" key="1">
    <source>
        <dbReference type="EnsemblMetazoa" id="RPRC007404-PA"/>
    </source>
</evidence>